<dbReference type="SUPFAM" id="SSF82866">
    <property type="entry name" value="Multidrug efflux transporter AcrB transmembrane domain"/>
    <property type="match status" value="2"/>
</dbReference>
<comment type="similarity">
    <text evidence="2 9">Belongs to the resistance-nodulation-cell division (RND) (TC 2.A.6) family.</text>
</comment>
<dbReference type="Gene3D" id="1.20.1640.10">
    <property type="entry name" value="Multidrug efflux transporter AcrB transmembrane domain"/>
    <property type="match status" value="2"/>
</dbReference>
<proteinExistence type="inferred from homology"/>
<dbReference type="PANTHER" id="PTHR32063">
    <property type="match status" value="1"/>
</dbReference>
<dbReference type="RefSeq" id="WP_187599082.1">
    <property type="nucleotide sequence ID" value="NZ_CP060714.1"/>
</dbReference>
<dbReference type="AlphaFoldDB" id="A0A7G9RSK5"/>
<feature type="region of interest" description="Disordered" evidence="10">
    <location>
        <begin position="1039"/>
        <end position="1067"/>
    </location>
</feature>
<dbReference type="Gene3D" id="3.30.70.1430">
    <property type="entry name" value="Multidrug efflux transporter AcrB pore domain"/>
    <property type="match status" value="2"/>
</dbReference>
<feature type="transmembrane region" description="Helical" evidence="9">
    <location>
        <begin position="366"/>
        <end position="386"/>
    </location>
</feature>
<evidence type="ECO:0000256" key="5">
    <source>
        <dbReference type="ARBA" id="ARBA00022519"/>
    </source>
</evidence>
<organism evidence="11 12">
    <name type="scientific">Diaphorobacter ruginosibacter</name>
    <dbReference type="NCBI Taxonomy" id="1715720"/>
    <lineage>
        <taxon>Bacteria</taxon>
        <taxon>Pseudomonadati</taxon>
        <taxon>Pseudomonadota</taxon>
        <taxon>Betaproteobacteria</taxon>
        <taxon>Burkholderiales</taxon>
        <taxon>Comamonadaceae</taxon>
        <taxon>Diaphorobacter</taxon>
    </lineage>
</organism>
<dbReference type="InterPro" id="IPR004764">
    <property type="entry name" value="MdtF-like"/>
</dbReference>
<dbReference type="Proteomes" id="UP000515811">
    <property type="component" value="Chromosome"/>
</dbReference>
<dbReference type="GO" id="GO:0042910">
    <property type="term" value="F:xenobiotic transmembrane transporter activity"/>
    <property type="evidence" value="ECO:0007669"/>
    <property type="project" value="TreeGrafter"/>
</dbReference>
<evidence type="ECO:0000256" key="6">
    <source>
        <dbReference type="ARBA" id="ARBA00022692"/>
    </source>
</evidence>
<evidence type="ECO:0000256" key="8">
    <source>
        <dbReference type="ARBA" id="ARBA00023136"/>
    </source>
</evidence>
<evidence type="ECO:0000313" key="12">
    <source>
        <dbReference type="Proteomes" id="UP000515811"/>
    </source>
</evidence>
<reference evidence="11 12" key="1">
    <citation type="submission" date="2020-08" db="EMBL/GenBank/DDBJ databases">
        <title>Genome sequence of Diaphorobacter ruginosibacter DSM 27467T.</title>
        <authorList>
            <person name="Hyun D.-W."/>
            <person name="Bae J.-W."/>
        </authorList>
    </citation>
    <scope>NUCLEOTIDE SEQUENCE [LARGE SCALE GENOMIC DNA]</scope>
    <source>
        <strain evidence="11 12">DSM 27467</strain>
    </source>
</reference>
<feature type="transmembrane region" description="Helical" evidence="9">
    <location>
        <begin position="901"/>
        <end position="921"/>
    </location>
</feature>
<dbReference type="PANTHER" id="PTHR32063:SF13">
    <property type="entry name" value="MULTIDRUG EFFLUX PUMP SUBUNIT ACRB-RELATED"/>
    <property type="match status" value="1"/>
</dbReference>
<dbReference type="GO" id="GO:0005886">
    <property type="term" value="C:plasma membrane"/>
    <property type="evidence" value="ECO:0007669"/>
    <property type="project" value="UniProtKB-SubCell"/>
</dbReference>
<dbReference type="Pfam" id="PF00873">
    <property type="entry name" value="ACR_tran"/>
    <property type="match status" value="1"/>
</dbReference>
<comment type="subcellular location">
    <subcellularLocation>
        <location evidence="1 9">Cell inner membrane</location>
        <topology evidence="1 9">Multi-pass membrane protein</topology>
    </subcellularLocation>
</comment>
<keyword evidence="5 9" id="KW-0997">Cell inner membrane</keyword>
<evidence type="ECO:0000256" key="2">
    <source>
        <dbReference type="ARBA" id="ARBA00010942"/>
    </source>
</evidence>
<feature type="transmembrane region" description="Helical" evidence="9">
    <location>
        <begin position="973"/>
        <end position="992"/>
    </location>
</feature>
<feature type="transmembrane region" description="Helical" evidence="9">
    <location>
        <begin position="877"/>
        <end position="894"/>
    </location>
</feature>
<dbReference type="FunFam" id="1.20.1640.10:FF:000001">
    <property type="entry name" value="Efflux pump membrane transporter"/>
    <property type="match status" value="1"/>
</dbReference>
<feature type="compositionally biased region" description="Low complexity" evidence="10">
    <location>
        <begin position="1040"/>
        <end position="1057"/>
    </location>
</feature>
<dbReference type="Gene3D" id="3.30.70.1320">
    <property type="entry name" value="Multidrug efflux transporter AcrB pore domain like"/>
    <property type="match status" value="1"/>
</dbReference>
<dbReference type="GO" id="GO:0015562">
    <property type="term" value="F:efflux transmembrane transporter activity"/>
    <property type="evidence" value="ECO:0007669"/>
    <property type="project" value="InterPro"/>
</dbReference>
<dbReference type="Gene3D" id="3.30.70.1440">
    <property type="entry name" value="Multidrug efflux transporter AcrB pore domain"/>
    <property type="match status" value="1"/>
</dbReference>
<comment type="caution">
    <text evidence="9">Lacks conserved residue(s) required for the propagation of feature annotation.</text>
</comment>
<keyword evidence="12" id="KW-1185">Reference proteome</keyword>
<feature type="transmembrane region" description="Helical" evidence="9">
    <location>
        <begin position="441"/>
        <end position="467"/>
    </location>
</feature>
<dbReference type="NCBIfam" id="NF000282">
    <property type="entry name" value="RND_permease_1"/>
    <property type="match status" value="1"/>
</dbReference>
<evidence type="ECO:0000256" key="3">
    <source>
        <dbReference type="ARBA" id="ARBA00022448"/>
    </source>
</evidence>
<feature type="transmembrane region" description="Helical" evidence="9">
    <location>
        <begin position="1004"/>
        <end position="1030"/>
    </location>
</feature>
<keyword evidence="6 9" id="KW-0812">Transmembrane</keyword>
<evidence type="ECO:0000256" key="10">
    <source>
        <dbReference type="SAM" id="MobiDB-lite"/>
    </source>
</evidence>
<keyword evidence="8 9" id="KW-0472">Membrane</keyword>
<dbReference type="EMBL" id="CP060714">
    <property type="protein sequence ID" value="QNN58580.1"/>
    <property type="molecule type" value="Genomic_DNA"/>
</dbReference>
<dbReference type="InterPro" id="IPR027463">
    <property type="entry name" value="AcrB_DN_DC_subdom"/>
</dbReference>
<accession>A0A7G9RSK5</accession>
<dbReference type="FunFam" id="3.30.2090.10:FF:000002">
    <property type="entry name" value="Efflux pump membrane transporter"/>
    <property type="match status" value="1"/>
</dbReference>
<sequence>MAQFFINRPVFAWVLSIVIMLAGAMSIWTLPLEQYPDIAPPRVTINTTYTGASAETVENSVTQVIEQQLKGLDNLLYMSSTSDSAGRSRSTLTFAPGANIDVAQVQVQNKLQGALNRLPESVKSRGVFVNKGGQDFLVTYVFTSPDPSVTQVRIGDYLTSNVVDVVARVDGVGDVTVFGTNYAMRIWMDPALMEKYALMPSDLVTALNNQNVQVSAGQLGQLPAVKGQMLNATITARTKLQTVQEFKDIVLKSAPDGSVVTIADVARVSLEGDNLTVKSILNGQPGAGMGIVLADGANAMKVAEDVQKKLDELSHYFPDGIRGVVSSDSTPFVRASIEEVVKTLAEAMVLVTLVMFVFLQNFRATLIPAIAVPVVLLGTFGVLSVMGYSINMLTMFAMVLAIGLLVDDAIVVVENVERVMSEEGLGPKEATQKSMAEITPALIGIGLTLSAVFIPMAFFAGSVGVIYRQFSVTIVAAMALSVFVALTLTPALCATLLKPMAHGHHDRPIRRGPLGWVDRFFRGFNHQFDSKANLYQGSVGKLLGRTKRVMVIFLALLLVVAWLFHRLPTSFLPDEDQGFVSASITLPSGATDARLQDVMDEMTTYFRAIPEVDRVNAISGLNGNQNSGNMFIRLKPWDQRPLASQSAAAIADKATRELRRIRDARIYVMLPPAVRGLGSSAGINFMLKDLNGLGHDALMHAKDTMIDEARNMPSLLNMRTSNFDDTSELKVDIDDRKAAALGLSMTDINSVLASALGGNYVNDFIHFGRVKRVYIQGDAPYRMLPQDIGQWSVRNKNGEMVRFSAFSSTSWSSGSPQLMRYNGSPALEMLASTPAGVSSGDAMKAVETIMQKMPPGIGIEWTGASLQERQSGSQAPLLYAVSILFVFLCLAALYESWSVPFSVMLAVPLGVIGALVATYTRGMSNDVYFQVGLLTTVGLASKNAILIVEFAVQLQERGMKILDATLQAVRMRLRPILMTSLAFGFGVLPLAIGTGAGAGGRRAIGTAVLGGMVFSTLLGVFFVPVFFLVIRKLFTREKASPSTSASASASASAPTAPGAHDTPHTAP</sequence>
<dbReference type="Gene3D" id="3.30.2090.10">
    <property type="entry name" value="Multidrug efflux transporter AcrB TolC docking domain, DN and DC subdomains"/>
    <property type="match status" value="2"/>
</dbReference>
<name>A0A7G9RSK5_9BURK</name>
<keyword evidence="7 9" id="KW-1133">Transmembrane helix</keyword>
<dbReference type="SUPFAM" id="SSF82714">
    <property type="entry name" value="Multidrug efflux transporter AcrB TolC docking domain, DN and DC subdomains"/>
    <property type="match status" value="2"/>
</dbReference>
<keyword evidence="4" id="KW-1003">Cell membrane</keyword>
<dbReference type="SUPFAM" id="SSF82693">
    <property type="entry name" value="Multidrug efflux transporter AcrB pore domain, PN1, PN2, PC1 and PC2 subdomains"/>
    <property type="match status" value="4"/>
</dbReference>
<feature type="transmembrane region" description="Helical" evidence="9">
    <location>
        <begin position="473"/>
        <end position="497"/>
    </location>
</feature>
<protein>
    <recommendedName>
        <fullName evidence="9">Efflux pump membrane transporter</fullName>
    </recommendedName>
</protein>
<evidence type="ECO:0000256" key="4">
    <source>
        <dbReference type="ARBA" id="ARBA00022475"/>
    </source>
</evidence>
<dbReference type="NCBIfam" id="TIGR00915">
    <property type="entry name" value="2A0602"/>
    <property type="match status" value="1"/>
</dbReference>
<evidence type="ECO:0000256" key="7">
    <source>
        <dbReference type="ARBA" id="ARBA00022989"/>
    </source>
</evidence>
<dbReference type="InterPro" id="IPR001036">
    <property type="entry name" value="Acrflvin-R"/>
</dbReference>
<evidence type="ECO:0000256" key="1">
    <source>
        <dbReference type="ARBA" id="ARBA00004429"/>
    </source>
</evidence>
<feature type="transmembrane region" description="Helical" evidence="9">
    <location>
        <begin position="927"/>
        <end position="952"/>
    </location>
</feature>
<dbReference type="PRINTS" id="PR00702">
    <property type="entry name" value="ACRIFLAVINRP"/>
</dbReference>
<dbReference type="FunFam" id="3.30.70.1430:FF:000001">
    <property type="entry name" value="Efflux pump membrane transporter"/>
    <property type="match status" value="1"/>
</dbReference>
<dbReference type="KEGG" id="drg:H9K76_07025"/>
<evidence type="ECO:0000313" key="11">
    <source>
        <dbReference type="EMBL" id="QNN58580.1"/>
    </source>
</evidence>
<keyword evidence="3 9" id="KW-0813">Transport</keyword>
<gene>
    <name evidence="11" type="ORF">H9K76_07025</name>
</gene>
<feature type="transmembrane region" description="Helical" evidence="9">
    <location>
        <begin position="340"/>
        <end position="359"/>
    </location>
</feature>
<feature type="transmembrane region" description="Helical" evidence="9">
    <location>
        <begin position="549"/>
        <end position="565"/>
    </location>
</feature>
<dbReference type="GO" id="GO:0009636">
    <property type="term" value="P:response to toxic substance"/>
    <property type="evidence" value="ECO:0007669"/>
    <property type="project" value="UniProtKB-ARBA"/>
</dbReference>
<evidence type="ECO:0000256" key="9">
    <source>
        <dbReference type="RuleBase" id="RU364070"/>
    </source>
</evidence>